<feature type="transmembrane region" description="Helical" evidence="1">
    <location>
        <begin position="144"/>
        <end position="162"/>
    </location>
</feature>
<sequence length="389" mass="42877">MSEKTMFDIVEAVALFFLNPLFIAVLFTAVGVGYFRVKKERRSFKVRLLPGLTELKRLLAESWPYALVLSILISGAGLLADPGWLVLFSASALIALLTFYYKVTSPIYFASAAFFALYFIEKYMGNFSFRGWTPGQADLLGDLAVTIPVIAGLFLIVEGLLIRRHTIRYASPSLMHTNRGLRAAAFKTKRLWLLPVVFLVPGDMISAFVPYWPQFTFGESAFSFVPVPVIIGFSQVARSLYPDVLFPKIGRAIVWTGGIVVIVGLAALWLPILGWVALLLGVVCRVAISITASVRDRQGGFAVAPRPAGVVIAGVVPGSPGEKMGLLPGEYIRAVNGLQVSNEKELYDAIQLNAAHCRLQVIDRNGEVRLMQQVIYRHDHHRLGLLVVR</sequence>
<reference evidence="3 4" key="1">
    <citation type="submission" date="2024-06" db="EMBL/GenBank/DDBJ databases">
        <title>Sorghum-associated microbial communities from plants grown in Nebraska, USA.</title>
        <authorList>
            <person name="Schachtman D."/>
        </authorList>
    </citation>
    <scope>NUCLEOTIDE SEQUENCE [LARGE SCALE GENOMIC DNA]</scope>
    <source>
        <strain evidence="3 4">1288</strain>
    </source>
</reference>
<evidence type="ECO:0000313" key="3">
    <source>
        <dbReference type="EMBL" id="MET3655836.1"/>
    </source>
</evidence>
<keyword evidence="1" id="KW-0812">Transmembrane</keyword>
<dbReference type="Pfam" id="PF17820">
    <property type="entry name" value="PDZ_6"/>
    <property type="match status" value="1"/>
</dbReference>
<organism evidence="3 4">
    <name type="scientific">Sporosarcina psychrophila</name>
    <name type="common">Bacillus psychrophilus</name>
    <dbReference type="NCBI Taxonomy" id="1476"/>
    <lineage>
        <taxon>Bacteria</taxon>
        <taxon>Bacillati</taxon>
        <taxon>Bacillota</taxon>
        <taxon>Bacilli</taxon>
        <taxon>Bacillales</taxon>
        <taxon>Caryophanaceae</taxon>
        <taxon>Sporosarcina</taxon>
    </lineage>
</organism>
<name>A0ABV2K448_SPOPS</name>
<accession>A0ABV2K448</accession>
<feature type="transmembrane region" description="Helical" evidence="1">
    <location>
        <begin position="107"/>
        <end position="124"/>
    </location>
</feature>
<dbReference type="InterPro" id="IPR036034">
    <property type="entry name" value="PDZ_sf"/>
</dbReference>
<feature type="domain" description="PDZ" evidence="2">
    <location>
        <begin position="287"/>
        <end position="365"/>
    </location>
</feature>
<evidence type="ECO:0000313" key="4">
    <source>
        <dbReference type="Proteomes" id="UP001549104"/>
    </source>
</evidence>
<feature type="transmembrane region" description="Helical" evidence="1">
    <location>
        <begin position="58"/>
        <end position="78"/>
    </location>
</feature>
<evidence type="ECO:0000256" key="1">
    <source>
        <dbReference type="SAM" id="Phobius"/>
    </source>
</evidence>
<dbReference type="InterPro" id="IPR001478">
    <property type="entry name" value="PDZ"/>
</dbReference>
<keyword evidence="1" id="KW-0472">Membrane</keyword>
<proteinExistence type="predicted"/>
<feature type="transmembrane region" description="Helical" evidence="1">
    <location>
        <begin position="84"/>
        <end position="100"/>
    </location>
</feature>
<keyword evidence="4" id="KW-1185">Reference proteome</keyword>
<comment type="caution">
    <text evidence="3">The sequence shown here is derived from an EMBL/GenBank/DDBJ whole genome shotgun (WGS) entry which is preliminary data.</text>
</comment>
<dbReference type="SMART" id="SM00228">
    <property type="entry name" value="PDZ"/>
    <property type="match status" value="1"/>
</dbReference>
<dbReference type="PROSITE" id="PS50106">
    <property type="entry name" value="PDZ"/>
    <property type="match status" value="1"/>
</dbReference>
<evidence type="ECO:0000259" key="2">
    <source>
        <dbReference type="PROSITE" id="PS50106"/>
    </source>
</evidence>
<dbReference type="SUPFAM" id="SSF50156">
    <property type="entry name" value="PDZ domain-like"/>
    <property type="match status" value="1"/>
</dbReference>
<dbReference type="RefSeq" id="WP_354312335.1">
    <property type="nucleotide sequence ID" value="NZ_JBEPME010000001.1"/>
</dbReference>
<feature type="transmembrane region" description="Helical" evidence="1">
    <location>
        <begin position="12"/>
        <end position="37"/>
    </location>
</feature>
<dbReference type="Gene3D" id="2.30.42.10">
    <property type="match status" value="1"/>
</dbReference>
<keyword evidence="1" id="KW-1133">Transmembrane helix</keyword>
<gene>
    <name evidence="3" type="ORF">ABIC55_000920</name>
</gene>
<feature type="transmembrane region" description="Helical" evidence="1">
    <location>
        <begin position="191"/>
        <end position="209"/>
    </location>
</feature>
<dbReference type="InterPro" id="IPR041489">
    <property type="entry name" value="PDZ_6"/>
</dbReference>
<dbReference type="Proteomes" id="UP001549104">
    <property type="component" value="Unassembled WGS sequence"/>
</dbReference>
<dbReference type="EMBL" id="JBEPME010000001">
    <property type="protein sequence ID" value="MET3655836.1"/>
    <property type="molecule type" value="Genomic_DNA"/>
</dbReference>
<feature type="transmembrane region" description="Helical" evidence="1">
    <location>
        <begin position="252"/>
        <end position="269"/>
    </location>
</feature>
<protein>
    <recommendedName>
        <fullName evidence="2">PDZ domain-containing protein</fullName>
    </recommendedName>
</protein>